<comment type="function">
    <text evidence="6">Required for the export of polyadenylated mRNAs from the nucleus. Enhances ACVR1B-induced SMAD-dependent transcription. Binds to single-stranded DNA but not to double-stranded DNA in vitro. Involved in RNA cleavage.</text>
</comment>
<sequence length="939" mass="102911">CVERSSLQHEEKQSLINDHKNAHGDVPRPLPSLPPRWNPPRQPPFSRRGAFLARYPQQAPTRDFQQHQGHSWRKKYSLVNRPPGAACDVGSSASASTSQAFGSCGDSQASEPPESSPERHVDLTTDGNIVVGIQLPHRFAQFGDSKGFPTVGSCCKLETMVTASGDRKKVPKSPSVSQNEGRRPSLSVSFTSSHRFVSSACGSVAEKPRTVLVAGDMTGSSSVSSGSTSESAVTLKSEPQQPSVLPDREPARCLVGKKTEAPAPGQSSWEQDRDASRETKLLDSGEPHSRPAVTSVVGMTPVKSRFVPKAVGHLKAASTPISSKAPKFRKTNYTWVANPGRCSRAVKRWVSPRASEGAKRVAGGADRGAKVSPKADLGAKGKKSGLQAKLGVSPSKYKWKATTLQSSPSTSKSAFRWRSEDQQKPPAPNVPRATGGLGGVKSSFGDTTSSSYKVKSRTKIIKRKGSLGFPTDKKSSSSPTTPLKSYFHLRKKNSLRGKPSVTSKRSSPRGLVHITKHRLCRLPATRMQVSTKEGANLHFLRSPPANKVIKTRYRIVKKNVVSSSSSPFSSPIPNWKMRRPGTSRSPLSIQARPSPQGGKSQHMQQRWRSKGYRCIGGVMYRVSANKLSKTSSTPGRGRDLSTKSPARAARLQCTPSPGFYPSSCLNRSATSRYIASRAVQRSLAIIRQAKQKKKKKEYCMYYNRFGKCNRGESCPYIHDPEKVAVCTRFLRGTCKKTDGTCSFSHKVSKDKMPVCSYFLKGICSNSNCPYSHVYVSRKAEVCQDFLKGYCPMGEKCKKKHTLVCPDFAKNGVCPKGARCKLLHPQKRRHPREGEDGDRSAPPSKWRRVSKEMDRNDPAQLHDDGEMPGPSSAEKEVKFWKEADTSPANWPQKLPSFISLQSPESPSDQACKVEDEEEAEDEPGGSIWLRNHPSTSLIPF</sequence>
<dbReference type="GO" id="GO:0032927">
    <property type="term" value="P:positive regulation of activin receptor signaling pathway"/>
    <property type="evidence" value="ECO:0007669"/>
    <property type="project" value="Ensembl"/>
</dbReference>
<gene>
    <name evidence="13" type="primary">ZC3H3</name>
</gene>
<feature type="domain" description="C3H1-type" evidence="12">
    <location>
        <begin position="804"/>
        <end position="826"/>
    </location>
</feature>
<feature type="compositionally biased region" description="Polar residues" evidence="11">
    <location>
        <begin position="97"/>
        <end position="109"/>
    </location>
</feature>
<dbReference type="Gene3D" id="3.30.1370.210">
    <property type="match status" value="1"/>
</dbReference>
<feature type="compositionally biased region" description="Polar residues" evidence="11">
    <location>
        <begin position="232"/>
        <end position="243"/>
    </location>
</feature>
<feature type="region of interest" description="Disordered" evidence="11">
    <location>
        <begin position="97"/>
        <end position="120"/>
    </location>
</feature>
<feature type="compositionally biased region" description="Polar residues" evidence="11">
    <location>
        <begin position="402"/>
        <end position="413"/>
    </location>
</feature>
<evidence type="ECO:0000256" key="5">
    <source>
        <dbReference type="ARBA" id="ARBA00023125"/>
    </source>
</evidence>
<dbReference type="FunFam" id="4.10.1000.10:FF:000008">
    <property type="entry name" value="zinc finger CCCH domain-containing protein 3"/>
    <property type="match status" value="1"/>
</dbReference>
<keyword evidence="3 10" id="KW-0863">Zinc-finger</keyword>
<feature type="zinc finger region" description="C3H1-type" evidence="10">
    <location>
        <begin position="804"/>
        <end position="826"/>
    </location>
</feature>
<accession>A0A672TH71</accession>
<dbReference type="GO" id="GO:0003677">
    <property type="term" value="F:DNA binding"/>
    <property type="evidence" value="ECO:0007669"/>
    <property type="project" value="UniProtKB-KW"/>
</dbReference>
<evidence type="ECO:0000256" key="4">
    <source>
        <dbReference type="ARBA" id="ARBA00022833"/>
    </source>
</evidence>
<feature type="domain" description="C3H1-type" evidence="12">
    <location>
        <begin position="725"/>
        <end position="748"/>
    </location>
</feature>
<feature type="compositionally biased region" description="Basic and acidic residues" evidence="11">
    <location>
        <begin position="1"/>
        <end position="26"/>
    </location>
</feature>
<evidence type="ECO:0000256" key="11">
    <source>
        <dbReference type="SAM" id="MobiDB-lite"/>
    </source>
</evidence>
<feature type="region of interest" description="Disordered" evidence="11">
    <location>
        <begin position="625"/>
        <end position="647"/>
    </location>
</feature>
<dbReference type="FunFam" id="4.10.1000.10:FF:000022">
    <property type="entry name" value="Zinc finger CCCH domain-containing protein 7"/>
    <property type="match status" value="1"/>
</dbReference>
<feature type="zinc finger region" description="C3H1-type" evidence="10">
    <location>
        <begin position="776"/>
        <end position="803"/>
    </location>
</feature>
<dbReference type="Pfam" id="PF00642">
    <property type="entry name" value="zf-CCCH"/>
    <property type="match status" value="2"/>
</dbReference>
<reference evidence="13 14" key="1">
    <citation type="submission" date="2019-11" db="EMBL/GenBank/DDBJ databases">
        <title>Strigops habroptila (kakapo) genome, bStrHab1, primary haplotype, v2.</title>
        <authorList>
            <person name="Jarvis E.D."/>
            <person name="Howard J."/>
            <person name="Rhie A."/>
            <person name="Phillippy A."/>
            <person name="Korlach J."/>
            <person name="Digby A."/>
            <person name="Iorns D."/>
            <person name="Eason D."/>
            <person name="Robertson B."/>
            <person name="Raemaekers T."/>
            <person name="Howe K."/>
            <person name="Lewin H."/>
            <person name="Damas J."/>
            <person name="Hastie A."/>
            <person name="Tracey A."/>
            <person name="Chow W."/>
            <person name="Fedrigo O."/>
        </authorList>
    </citation>
    <scope>NUCLEOTIDE SEQUENCE [LARGE SCALE GENOMIC DNA]</scope>
</reference>
<dbReference type="SUPFAM" id="SSF90229">
    <property type="entry name" value="CCCH zinc finger"/>
    <property type="match status" value="2"/>
</dbReference>
<feature type="zinc finger region" description="C3H1-type" evidence="10">
    <location>
        <begin position="693"/>
        <end position="721"/>
    </location>
</feature>
<dbReference type="Proteomes" id="UP000472266">
    <property type="component" value="Chromosome 1"/>
</dbReference>
<dbReference type="SMART" id="SM00356">
    <property type="entry name" value="ZnF_C3H1"/>
    <property type="match status" value="5"/>
</dbReference>
<proteinExistence type="predicted"/>
<evidence type="ECO:0000259" key="12">
    <source>
        <dbReference type="PROSITE" id="PS50103"/>
    </source>
</evidence>
<reference evidence="13" key="3">
    <citation type="submission" date="2025-09" db="UniProtKB">
        <authorList>
            <consortium name="Ensembl"/>
        </authorList>
    </citation>
    <scope>IDENTIFICATION</scope>
</reference>
<dbReference type="PANTHER" id="PTHR46156:SF1">
    <property type="entry name" value="ZINC FINGER CCCH DOMAIN-CONTAINING PROTEIN 3"/>
    <property type="match status" value="1"/>
</dbReference>
<feature type="region of interest" description="Disordered" evidence="11">
    <location>
        <begin position="464"/>
        <end position="484"/>
    </location>
</feature>
<keyword evidence="1 10" id="KW-0479">Metal-binding</keyword>
<feature type="compositionally biased region" description="Low complexity" evidence="11">
    <location>
        <begin position="562"/>
        <end position="573"/>
    </location>
</feature>
<evidence type="ECO:0000256" key="3">
    <source>
        <dbReference type="ARBA" id="ARBA00022771"/>
    </source>
</evidence>
<evidence type="ECO:0000256" key="10">
    <source>
        <dbReference type="PROSITE-ProRule" id="PRU00723"/>
    </source>
</evidence>
<evidence type="ECO:0000256" key="9">
    <source>
        <dbReference type="ARBA" id="ARBA00079564"/>
    </source>
</evidence>
<feature type="domain" description="C3H1-type" evidence="12">
    <location>
        <begin position="776"/>
        <end position="803"/>
    </location>
</feature>
<dbReference type="GO" id="GO:0070412">
    <property type="term" value="F:R-SMAD binding"/>
    <property type="evidence" value="ECO:0007669"/>
    <property type="project" value="Ensembl"/>
</dbReference>
<feature type="region of interest" description="Disordered" evidence="11">
    <location>
        <begin position="824"/>
        <end position="939"/>
    </location>
</feature>
<organism evidence="13 14">
    <name type="scientific">Strigops habroptila</name>
    <name type="common">Kakapo</name>
    <dbReference type="NCBI Taxonomy" id="2489341"/>
    <lineage>
        <taxon>Eukaryota</taxon>
        <taxon>Metazoa</taxon>
        <taxon>Chordata</taxon>
        <taxon>Craniata</taxon>
        <taxon>Vertebrata</taxon>
        <taxon>Euteleostomi</taxon>
        <taxon>Archelosauria</taxon>
        <taxon>Archosauria</taxon>
        <taxon>Dinosauria</taxon>
        <taxon>Saurischia</taxon>
        <taxon>Theropoda</taxon>
        <taxon>Coelurosauria</taxon>
        <taxon>Aves</taxon>
        <taxon>Neognathae</taxon>
        <taxon>Neoaves</taxon>
        <taxon>Telluraves</taxon>
        <taxon>Australaves</taxon>
        <taxon>Psittaciformes</taxon>
        <taxon>Psittacidae</taxon>
        <taxon>Strigops</taxon>
    </lineage>
</organism>
<evidence type="ECO:0000313" key="14">
    <source>
        <dbReference type="Proteomes" id="UP000472266"/>
    </source>
</evidence>
<dbReference type="PROSITE" id="PS50103">
    <property type="entry name" value="ZF_C3H1"/>
    <property type="match status" value="5"/>
</dbReference>
<protein>
    <recommendedName>
        <fullName evidence="8">Zinc finger CCCH domain-containing protein 3</fullName>
    </recommendedName>
    <alternativeName>
        <fullName evidence="9">Smad-interacting CPSF-like factor</fullName>
    </alternativeName>
</protein>
<feature type="compositionally biased region" description="Polar residues" evidence="11">
    <location>
        <begin position="625"/>
        <end position="634"/>
    </location>
</feature>
<feature type="compositionally biased region" description="Polar residues" evidence="11">
    <location>
        <begin position="582"/>
        <end position="604"/>
    </location>
</feature>
<evidence type="ECO:0000256" key="6">
    <source>
        <dbReference type="ARBA" id="ARBA00057285"/>
    </source>
</evidence>
<dbReference type="InterPro" id="IPR000571">
    <property type="entry name" value="Znf_CCCH"/>
</dbReference>
<feature type="domain" description="C3H1-type" evidence="12">
    <location>
        <begin position="749"/>
        <end position="775"/>
    </location>
</feature>
<feature type="zinc finger region" description="C3H1-type" evidence="10">
    <location>
        <begin position="725"/>
        <end position="748"/>
    </location>
</feature>
<feature type="region of interest" description="Disordered" evidence="11">
    <location>
        <begin position="1"/>
        <end position="73"/>
    </location>
</feature>
<evidence type="ECO:0000256" key="7">
    <source>
        <dbReference type="ARBA" id="ARBA00064187"/>
    </source>
</evidence>
<feature type="compositionally biased region" description="Pro residues" evidence="11">
    <location>
        <begin position="28"/>
        <end position="43"/>
    </location>
</feature>
<feature type="domain" description="C3H1-type" evidence="12">
    <location>
        <begin position="693"/>
        <end position="721"/>
    </location>
</feature>
<dbReference type="Ensembl" id="ENSSHBT00005001591.1">
    <property type="protein sequence ID" value="ENSSHBP00005001330.1"/>
    <property type="gene ID" value="ENSSHBG00005001190.1"/>
</dbReference>
<feature type="region of interest" description="Disordered" evidence="11">
    <location>
        <begin position="562"/>
        <end position="606"/>
    </location>
</feature>
<dbReference type="GO" id="GO:0005847">
    <property type="term" value="C:mRNA cleavage and polyadenylation specificity factor complex"/>
    <property type="evidence" value="ECO:0007669"/>
    <property type="project" value="Ensembl"/>
</dbReference>
<feature type="compositionally biased region" description="Acidic residues" evidence="11">
    <location>
        <begin position="913"/>
        <end position="922"/>
    </location>
</feature>
<feature type="compositionally biased region" description="Basic and acidic residues" evidence="11">
    <location>
        <begin position="270"/>
        <end position="289"/>
    </location>
</feature>
<keyword evidence="5" id="KW-0238">DNA-binding</keyword>
<keyword evidence="14" id="KW-1185">Reference proteome</keyword>
<dbReference type="Gene3D" id="4.10.1000.10">
    <property type="entry name" value="Zinc finger, CCCH-type"/>
    <property type="match status" value="2"/>
</dbReference>
<comment type="subunit">
    <text evidence="7">Interacts with SMAD1, SMAD3, SMAD4, CPSF2 and CPSF3.</text>
</comment>
<dbReference type="InParanoid" id="A0A672TH71"/>
<dbReference type="OMA" id="VSCRTNK"/>
<feature type="compositionally biased region" description="Low complexity" evidence="11">
    <location>
        <begin position="218"/>
        <end position="231"/>
    </location>
</feature>
<dbReference type="InterPro" id="IPR036855">
    <property type="entry name" value="Znf_CCCH_sf"/>
</dbReference>
<dbReference type="GO" id="GO:0031124">
    <property type="term" value="P:mRNA 3'-end processing"/>
    <property type="evidence" value="ECO:0007669"/>
    <property type="project" value="Ensembl"/>
</dbReference>
<feature type="region of interest" description="Disordered" evidence="11">
    <location>
        <begin position="163"/>
        <end position="187"/>
    </location>
</feature>
<feature type="compositionally biased region" description="Basic and acidic residues" evidence="11">
    <location>
        <begin position="848"/>
        <end position="864"/>
    </location>
</feature>
<dbReference type="PANTHER" id="PTHR46156">
    <property type="entry name" value="CCCH ZINGC FINGER"/>
    <property type="match status" value="1"/>
</dbReference>
<evidence type="ECO:0000256" key="1">
    <source>
        <dbReference type="ARBA" id="ARBA00022723"/>
    </source>
</evidence>
<feature type="region of interest" description="Disordered" evidence="11">
    <location>
        <begin position="216"/>
        <end position="293"/>
    </location>
</feature>
<feature type="region of interest" description="Disordered" evidence="11">
    <location>
        <begin position="357"/>
        <end position="386"/>
    </location>
</feature>
<dbReference type="GO" id="GO:0008270">
    <property type="term" value="F:zinc ion binding"/>
    <property type="evidence" value="ECO:0007669"/>
    <property type="project" value="UniProtKB-KW"/>
</dbReference>
<feature type="region of interest" description="Disordered" evidence="11">
    <location>
        <begin position="400"/>
        <end position="451"/>
    </location>
</feature>
<evidence type="ECO:0000256" key="8">
    <source>
        <dbReference type="ARBA" id="ARBA00071600"/>
    </source>
</evidence>
<keyword evidence="4 10" id="KW-0862">Zinc</keyword>
<reference evidence="13" key="2">
    <citation type="submission" date="2025-08" db="UniProtKB">
        <authorList>
            <consortium name="Ensembl"/>
        </authorList>
    </citation>
    <scope>IDENTIFICATION</scope>
</reference>
<feature type="compositionally biased region" description="Polar residues" evidence="11">
    <location>
        <begin position="897"/>
        <end position="907"/>
    </location>
</feature>
<dbReference type="AlphaFoldDB" id="A0A672TH71"/>
<feature type="zinc finger region" description="C3H1-type" evidence="10">
    <location>
        <begin position="749"/>
        <end position="775"/>
    </location>
</feature>
<evidence type="ECO:0000256" key="2">
    <source>
        <dbReference type="ARBA" id="ARBA00022737"/>
    </source>
</evidence>
<dbReference type="GeneTree" id="ENSGT00940000161068"/>
<name>A0A672TH71_STRHB</name>
<evidence type="ECO:0000313" key="13">
    <source>
        <dbReference type="Ensembl" id="ENSSHBP00005001330.1"/>
    </source>
</evidence>
<feature type="compositionally biased region" description="Basic and acidic residues" evidence="11">
    <location>
        <begin position="872"/>
        <end position="883"/>
    </location>
</feature>
<keyword evidence="2" id="KW-0677">Repeat</keyword>